<dbReference type="Gene3D" id="3.40.50.1780">
    <property type="match status" value="1"/>
</dbReference>
<dbReference type="PROSITE" id="PS51379">
    <property type="entry name" value="4FE4S_FER_2"/>
    <property type="match status" value="2"/>
</dbReference>
<evidence type="ECO:0000259" key="8">
    <source>
        <dbReference type="PROSITE" id="PS51379"/>
    </source>
</evidence>
<feature type="domain" description="4Fe-4S ferredoxin-type" evidence="8">
    <location>
        <begin position="142"/>
        <end position="175"/>
    </location>
</feature>
<dbReference type="InterPro" id="IPR019574">
    <property type="entry name" value="NADH_UbQ_OxRdtase_Gsu_4Fe4S-bd"/>
</dbReference>
<proteinExistence type="predicted"/>
<protein>
    <submittedName>
        <fullName evidence="10">(2Fe-2S)-binding protein</fullName>
    </submittedName>
</protein>
<dbReference type="InterPro" id="IPR050340">
    <property type="entry name" value="Cytosolic_Fe-S_CAF"/>
</dbReference>
<evidence type="ECO:0000256" key="5">
    <source>
        <dbReference type="ARBA" id="ARBA00023004"/>
    </source>
</evidence>
<dbReference type="Gene3D" id="4.10.260.20">
    <property type="entry name" value="Iron hydrogenase, small subunit"/>
    <property type="match status" value="1"/>
</dbReference>
<gene>
    <name evidence="10" type="ORF">IAD25_07145</name>
</gene>
<reference evidence="10" key="1">
    <citation type="submission" date="2020-10" db="EMBL/GenBank/DDBJ databases">
        <authorList>
            <person name="Gilroy R."/>
        </authorList>
    </citation>
    <scope>NUCLEOTIDE SEQUENCE</scope>
    <source>
        <strain evidence="10">ChiSjej4B22-8349</strain>
    </source>
</reference>
<dbReference type="GO" id="GO:0051539">
    <property type="term" value="F:4 iron, 4 sulfur cluster binding"/>
    <property type="evidence" value="ECO:0007669"/>
    <property type="project" value="UniProtKB-KW"/>
</dbReference>
<keyword evidence="6" id="KW-0411">Iron-sulfur</keyword>
<dbReference type="GO" id="GO:0016020">
    <property type="term" value="C:membrane"/>
    <property type="evidence" value="ECO:0007669"/>
    <property type="project" value="InterPro"/>
</dbReference>
<accession>A0A9D1SVQ0</accession>
<dbReference type="NCBIfam" id="TIGR02512">
    <property type="entry name" value="FeFe_hydrog_A"/>
    <property type="match status" value="1"/>
</dbReference>
<evidence type="ECO:0000256" key="2">
    <source>
        <dbReference type="ARBA" id="ARBA00022485"/>
    </source>
</evidence>
<dbReference type="PROSITE" id="PS00198">
    <property type="entry name" value="4FE4S_FER_1"/>
    <property type="match status" value="1"/>
</dbReference>
<dbReference type="Pfam" id="PF10588">
    <property type="entry name" value="NADH-G_4Fe-4S_3"/>
    <property type="match status" value="1"/>
</dbReference>
<dbReference type="SMART" id="SM00929">
    <property type="entry name" value="NADH-G_4Fe-4S_3"/>
    <property type="match status" value="1"/>
</dbReference>
<feature type="domain" description="2Fe-2S ferredoxin-type" evidence="7">
    <location>
        <begin position="6"/>
        <end position="83"/>
    </location>
</feature>
<dbReference type="Pfam" id="PF02906">
    <property type="entry name" value="Fe_hyd_lg_C"/>
    <property type="match status" value="1"/>
</dbReference>
<dbReference type="GO" id="GO:0008137">
    <property type="term" value="F:NADH dehydrogenase (ubiquinone) activity"/>
    <property type="evidence" value="ECO:0007669"/>
    <property type="project" value="InterPro"/>
</dbReference>
<evidence type="ECO:0000313" key="11">
    <source>
        <dbReference type="Proteomes" id="UP000824130"/>
    </source>
</evidence>
<dbReference type="InterPro" id="IPR004108">
    <property type="entry name" value="Fe_hydrogenase_lsu_C"/>
</dbReference>
<dbReference type="GO" id="GO:0005506">
    <property type="term" value="F:iron ion binding"/>
    <property type="evidence" value="ECO:0007669"/>
    <property type="project" value="InterPro"/>
</dbReference>
<dbReference type="Pfam" id="PF12838">
    <property type="entry name" value="Fer4_7"/>
    <property type="match status" value="1"/>
</dbReference>
<dbReference type="InterPro" id="IPR036991">
    <property type="entry name" value="Fe_hydrogenase_ssu_sf"/>
</dbReference>
<reference evidence="10" key="2">
    <citation type="journal article" date="2021" name="PeerJ">
        <title>Extensive microbial diversity within the chicken gut microbiome revealed by metagenomics and culture.</title>
        <authorList>
            <person name="Gilroy R."/>
            <person name="Ravi A."/>
            <person name="Getino M."/>
            <person name="Pursley I."/>
            <person name="Horton D.L."/>
            <person name="Alikhan N.F."/>
            <person name="Baker D."/>
            <person name="Gharbi K."/>
            <person name="Hall N."/>
            <person name="Watson M."/>
            <person name="Adriaenssens E.M."/>
            <person name="Foster-Nyarko E."/>
            <person name="Jarju S."/>
            <person name="Secka A."/>
            <person name="Antonio M."/>
            <person name="Oren A."/>
            <person name="Chaudhuri R.R."/>
            <person name="La Ragione R."/>
            <person name="Hildebrand F."/>
            <person name="Pallen M.J."/>
        </authorList>
    </citation>
    <scope>NUCLEOTIDE SEQUENCE</scope>
    <source>
        <strain evidence="10">ChiSjej4B22-8349</strain>
    </source>
</reference>
<dbReference type="Gene3D" id="3.10.20.740">
    <property type="match status" value="1"/>
</dbReference>
<evidence type="ECO:0000259" key="7">
    <source>
        <dbReference type="PROSITE" id="PS51085"/>
    </source>
</evidence>
<dbReference type="InterPro" id="IPR003149">
    <property type="entry name" value="Fe_hydrogenase_ssu"/>
</dbReference>
<dbReference type="SUPFAM" id="SSF54292">
    <property type="entry name" value="2Fe-2S ferredoxin-like"/>
    <property type="match status" value="1"/>
</dbReference>
<evidence type="ECO:0000313" key="10">
    <source>
        <dbReference type="EMBL" id="HIU96461.1"/>
    </source>
</evidence>
<dbReference type="InterPro" id="IPR013352">
    <property type="entry name" value="Fe_hydrogenase_subset"/>
</dbReference>
<keyword evidence="2" id="KW-0004">4Fe-4S</keyword>
<dbReference type="InterPro" id="IPR017896">
    <property type="entry name" value="4Fe4S_Fe-S-bd"/>
</dbReference>
<dbReference type="Pfam" id="PF02256">
    <property type="entry name" value="Fe_hyd_SSU"/>
    <property type="match status" value="1"/>
</dbReference>
<dbReference type="GO" id="GO:0042773">
    <property type="term" value="P:ATP synthesis coupled electron transport"/>
    <property type="evidence" value="ECO:0007669"/>
    <property type="project" value="InterPro"/>
</dbReference>
<dbReference type="InterPro" id="IPR009016">
    <property type="entry name" value="Fe_hydrogenase"/>
</dbReference>
<comment type="cofactor">
    <cofactor evidence="1">
        <name>[4Fe-4S] cluster</name>
        <dbReference type="ChEBI" id="CHEBI:49883"/>
    </cofactor>
</comment>
<dbReference type="FunFam" id="3.30.70.20:FF:000035">
    <property type="entry name" value="Iron hydrogenase 1"/>
    <property type="match status" value="1"/>
</dbReference>
<sequence>MSTINNKRTMTVNGRPVPIEGEKNILDLIRKAGFDMPTLCYHSQLSTFGACRMCIVEDKKGNILASCSTPPKAGMDIRTNTPRLREYRKMILELMLADHNRDCITCEKRRDCELLRLARRFDVDTVRFETYSMDGTKDKSSLAVIRHPDKCILCGDCIRMCDEIQNVGAIDFVNRGSKMEVMPAFDMPLAESDCVNCGQCAAVCPTAAITVRSNLRELWEMLNDDNIIVQAQIAPAVRVALGDEFNFPYGTNVMGKIVAALRKLGFDEVYDTATGADLTVIEEAAEFVERLKEGGKLPLFTSCCPAWVKYAETKHPELMDNISSCKSPMEMFGSVLKEKARLDSEGQKNPKVVKNVAIMPCTAKKFEVKREEMKTNGEPTVDLAITTQELASLIIESGLKFEDIQPEAVDMPFGIASGAGVIFGVTGGVTEAVIRNVIDPDSRAELEEIAFTGVRGLDGVKEVHLPYGEEGEQTISIAIVSGLRNAENLIRKIESGEVHYDFVEVMACQGGCIAGAGQPFVVGRARAERSQGMYEADQLSNVRTSQGNPVTENLYNGLLAGENAHRLLHYK</sequence>
<dbReference type="SUPFAM" id="SSF53920">
    <property type="entry name" value="Fe-only hydrogenase"/>
    <property type="match status" value="1"/>
</dbReference>
<evidence type="ECO:0000256" key="3">
    <source>
        <dbReference type="ARBA" id="ARBA00022723"/>
    </source>
</evidence>
<dbReference type="Gene3D" id="3.40.950.10">
    <property type="entry name" value="Fe-only Hydrogenase (Larger Subunit), Chain L, domain 3"/>
    <property type="match status" value="1"/>
</dbReference>
<comment type="caution">
    <text evidence="10">The sequence shown here is derived from an EMBL/GenBank/DDBJ whole genome shotgun (WGS) entry which is preliminary data.</text>
</comment>
<dbReference type="Gene3D" id="3.30.70.20">
    <property type="match status" value="1"/>
</dbReference>
<dbReference type="SUPFAM" id="SSF54862">
    <property type="entry name" value="4Fe-4S ferredoxins"/>
    <property type="match status" value="1"/>
</dbReference>
<dbReference type="PROSITE" id="PS00641">
    <property type="entry name" value="COMPLEX1_75K_1"/>
    <property type="match status" value="1"/>
</dbReference>
<keyword evidence="3" id="KW-0479">Metal-binding</keyword>
<dbReference type="AlphaFoldDB" id="A0A9D1SVQ0"/>
<dbReference type="InterPro" id="IPR001041">
    <property type="entry name" value="2Fe-2S_ferredoxin-type"/>
</dbReference>
<dbReference type="GO" id="GO:0008901">
    <property type="term" value="F:ferredoxin hydrogenase activity"/>
    <property type="evidence" value="ECO:0007669"/>
    <property type="project" value="InterPro"/>
</dbReference>
<feature type="domain" description="4Fe-4S ferredoxin-type" evidence="8">
    <location>
        <begin position="185"/>
        <end position="214"/>
    </location>
</feature>
<dbReference type="CDD" id="cd00207">
    <property type="entry name" value="fer2"/>
    <property type="match status" value="1"/>
</dbReference>
<evidence type="ECO:0000259" key="9">
    <source>
        <dbReference type="PROSITE" id="PS51839"/>
    </source>
</evidence>
<name>A0A9D1SVQ0_9FIRM</name>
<dbReference type="PROSITE" id="PS51839">
    <property type="entry name" value="4FE4S_HC3"/>
    <property type="match status" value="1"/>
</dbReference>
<feature type="domain" description="4Fe-4S His(Cys)3-ligated-type" evidence="9">
    <location>
        <begin position="83"/>
        <end position="122"/>
    </location>
</feature>
<keyword evidence="5" id="KW-0408">Iron</keyword>
<dbReference type="Proteomes" id="UP000824130">
    <property type="component" value="Unassembled WGS sequence"/>
</dbReference>
<dbReference type="Pfam" id="PF13510">
    <property type="entry name" value="Fer2_4"/>
    <property type="match status" value="1"/>
</dbReference>
<evidence type="ECO:0000256" key="1">
    <source>
        <dbReference type="ARBA" id="ARBA00001966"/>
    </source>
</evidence>
<dbReference type="EMBL" id="DVOB01000152">
    <property type="protein sequence ID" value="HIU96461.1"/>
    <property type="molecule type" value="Genomic_DNA"/>
</dbReference>
<evidence type="ECO:0000256" key="6">
    <source>
        <dbReference type="ARBA" id="ARBA00023014"/>
    </source>
</evidence>
<dbReference type="PANTHER" id="PTHR11615">
    <property type="entry name" value="NITRATE, FORMATE, IRON DEHYDROGENASE"/>
    <property type="match status" value="1"/>
</dbReference>
<dbReference type="InterPro" id="IPR000283">
    <property type="entry name" value="NADH_UbQ_OxRdtase_75kDa_su_CS"/>
</dbReference>
<dbReference type="InterPro" id="IPR017900">
    <property type="entry name" value="4Fe4S_Fe_S_CS"/>
</dbReference>
<keyword evidence="4" id="KW-0677">Repeat</keyword>
<organism evidence="10 11">
    <name type="scientific">Candidatus Allocopromorpha excrementipullorum</name>
    <dbReference type="NCBI Taxonomy" id="2840743"/>
    <lineage>
        <taxon>Bacteria</taxon>
        <taxon>Bacillati</taxon>
        <taxon>Bacillota</taxon>
        <taxon>Clostridia</taxon>
        <taxon>Eubacteriales</taxon>
        <taxon>Eubacteriaceae</taxon>
        <taxon>Eubacteriaceae incertae sedis</taxon>
        <taxon>Candidatus Allocopromorpha</taxon>
    </lineage>
</organism>
<dbReference type="InterPro" id="IPR036010">
    <property type="entry name" value="2Fe-2S_ferredoxin-like_sf"/>
</dbReference>
<evidence type="ECO:0000256" key="4">
    <source>
        <dbReference type="ARBA" id="ARBA00022737"/>
    </source>
</evidence>
<dbReference type="PROSITE" id="PS51085">
    <property type="entry name" value="2FE2S_FER_2"/>
    <property type="match status" value="1"/>
</dbReference>